<dbReference type="EMBL" id="VSZS01000064">
    <property type="protein sequence ID" value="TYR31656.1"/>
    <property type="molecule type" value="Genomic_DNA"/>
</dbReference>
<dbReference type="SUPFAM" id="SSF53822">
    <property type="entry name" value="Periplasmic binding protein-like I"/>
    <property type="match status" value="1"/>
</dbReference>
<dbReference type="GO" id="GO:0003700">
    <property type="term" value="F:DNA-binding transcription factor activity"/>
    <property type="evidence" value="ECO:0007669"/>
    <property type="project" value="TreeGrafter"/>
</dbReference>
<dbReference type="CDD" id="cd01392">
    <property type="entry name" value="HTH_LacI"/>
    <property type="match status" value="1"/>
</dbReference>
<keyword evidence="2" id="KW-0238">DNA-binding</keyword>
<organism evidence="5 6">
    <name type="scientific">Neoaquamicrobium microcysteis</name>
    <dbReference type="NCBI Taxonomy" id="2682781"/>
    <lineage>
        <taxon>Bacteria</taxon>
        <taxon>Pseudomonadati</taxon>
        <taxon>Pseudomonadota</taxon>
        <taxon>Alphaproteobacteria</taxon>
        <taxon>Hyphomicrobiales</taxon>
        <taxon>Phyllobacteriaceae</taxon>
        <taxon>Neoaquamicrobium</taxon>
    </lineage>
</organism>
<comment type="caution">
    <text evidence="5">The sequence shown here is derived from an EMBL/GenBank/DDBJ whole genome shotgun (WGS) entry which is preliminary data.</text>
</comment>
<dbReference type="Pfam" id="PF13377">
    <property type="entry name" value="Peripla_BP_3"/>
    <property type="match status" value="1"/>
</dbReference>
<sequence>MQDVADAANVSAMTVSNAFRHPHRVQEATRLKVLEAAFELGYVPNLAAGNLAAGKSRVIGAAVPSVRNSSFYKYVTGLQEGCEAHGHKLIVMLADTMRQEREAVETFIGLRAAGIVLIGNDHDPATVDLLGKSSIPLVESWLLGEPLDMAIGYHIDEAVRAACRHHVAAGRRRIALVGNDRPGTRRFRERPPVFRDEMRRAGLPDNLIVDVDEPHGFSSGPQALDALLALDGEIDAVICPTDVVAASMVFECARRGIDVPGRIAIIGWGDYEIASTISPSLTTVKPHPWEMGHGAIAMLMENGSAGHSQRTVDTGFELIVRESG</sequence>
<dbReference type="Pfam" id="PF00356">
    <property type="entry name" value="LacI"/>
    <property type="match status" value="1"/>
</dbReference>
<protein>
    <submittedName>
        <fullName evidence="5">LacI family transcriptional regulator</fullName>
    </submittedName>
</protein>
<evidence type="ECO:0000256" key="2">
    <source>
        <dbReference type="ARBA" id="ARBA00023125"/>
    </source>
</evidence>
<evidence type="ECO:0000313" key="6">
    <source>
        <dbReference type="Proteomes" id="UP000323258"/>
    </source>
</evidence>
<reference evidence="5 6" key="2">
    <citation type="submission" date="2019-09" db="EMBL/GenBank/DDBJ databases">
        <title>Mesorhizobium sp. MaA-C15 isolated from Microcystis aeruginosa.</title>
        <authorList>
            <person name="Jeong S.E."/>
            <person name="Jin H.M."/>
            <person name="Jeon C.O."/>
        </authorList>
    </citation>
    <scope>NUCLEOTIDE SEQUENCE [LARGE SCALE GENOMIC DNA]</scope>
    <source>
        <strain evidence="5 6">MaA-C15</strain>
    </source>
</reference>
<evidence type="ECO:0000256" key="3">
    <source>
        <dbReference type="ARBA" id="ARBA00023163"/>
    </source>
</evidence>
<dbReference type="PROSITE" id="PS50932">
    <property type="entry name" value="HTH_LACI_2"/>
    <property type="match status" value="1"/>
</dbReference>
<evidence type="ECO:0000259" key="4">
    <source>
        <dbReference type="PROSITE" id="PS50932"/>
    </source>
</evidence>
<feature type="domain" description="HTH lacI-type" evidence="4">
    <location>
        <begin position="1"/>
        <end position="53"/>
    </location>
</feature>
<dbReference type="Gene3D" id="3.40.50.2300">
    <property type="match status" value="2"/>
</dbReference>
<dbReference type="AlphaFoldDB" id="A0A5D4GSC4"/>
<name>A0A5D4GSC4_9HYPH</name>
<gene>
    <name evidence="5" type="ORF">FY036_14985</name>
</gene>
<keyword evidence="3" id="KW-0804">Transcription</keyword>
<dbReference type="GO" id="GO:0000976">
    <property type="term" value="F:transcription cis-regulatory region binding"/>
    <property type="evidence" value="ECO:0007669"/>
    <property type="project" value="TreeGrafter"/>
</dbReference>
<dbReference type="SMART" id="SM00354">
    <property type="entry name" value="HTH_LACI"/>
    <property type="match status" value="1"/>
</dbReference>
<reference evidence="5 6" key="1">
    <citation type="submission" date="2019-08" db="EMBL/GenBank/DDBJ databases">
        <authorList>
            <person name="Seo Y.L."/>
        </authorList>
    </citation>
    <scope>NUCLEOTIDE SEQUENCE [LARGE SCALE GENOMIC DNA]</scope>
    <source>
        <strain evidence="5 6">MaA-C15</strain>
    </source>
</reference>
<keyword evidence="6" id="KW-1185">Reference proteome</keyword>
<evidence type="ECO:0000256" key="1">
    <source>
        <dbReference type="ARBA" id="ARBA00023015"/>
    </source>
</evidence>
<dbReference type="PANTHER" id="PTHR30146:SF33">
    <property type="entry name" value="TRANSCRIPTIONAL REGULATOR"/>
    <property type="match status" value="1"/>
</dbReference>
<dbReference type="InterPro" id="IPR046335">
    <property type="entry name" value="LacI/GalR-like_sensor"/>
</dbReference>
<dbReference type="InterPro" id="IPR028082">
    <property type="entry name" value="Peripla_BP_I"/>
</dbReference>
<accession>A0A5D4GSC4</accession>
<dbReference type="CDD" id="cd01575">
    <property type="entry name" value="PBP1_GntR"/>
    <property type="match status" value="1"/>
</dbReference>
<evidence type="ECO:0000313" key="5">
    <source>
        <dbReference type="EMBL" id="TYR31656.1"/>
    </source>
</evidence>
<dbReference type="Gene3D" id="1.10.260.40">
    <property type="entry name" value="lambda repressor-like DNA-binding domains"/>
    <property type="match status" value="1"/>
</dbReference>
<keyword evidence="1" id="KW-0805">Transcription regulation</keyword>
<dbReference type="OrthoDB" id="7170131at2"/>
<dbReference type="InterPro" id="IPR000843">
    <property type="entry name" value="HTH_LacI"/>
</dbReference>
<dbReference type="Proteomes" id="UP000323258">
    <property type="component" value="Unassembled WGS sequence"/>
</dbReference>
<dbReference type="InterPro" id="IPR010982">
    <property type="entry name" value="Lambda_DNA-bd_dom_sf"/>
</dbReference>
<dbReference type="PANTHER" id="PTHR30146">
    <property type="entry name" value="LACI-RELATED TRANSCRIPTIONAL REPRESSOR"/>
    <property type="match status" value="1"/>
</dbReference>
<proteinExistence type="predicted"/>
<dbReference type="SUPFAM" id="SSF47413">
    <property type="entry name" value="lambda repressor-like DNA-binding domains"/>
    <property type="match status" value="1"/>
</dbReference>